<organism evidence="2 3">
    <name type="scientific">Saccoglossus kowalevskii</name>
    <name type="common">Acorn worm</name>
    <dbReference type="NCBI Taxonomy" id="10224"/>
    <lineage>
        <taxon>Eukaryota</taxon>
        <taxon>Metazoa</taxon>
        <taxon>Hemichordata</taxon>
        <taxon>Enteropneusta</taxon>
        <taxon>Harrimaniidae</taxon>
        <taxon>Saccoglossus</taxon>
    </lineage>
</organism>
<proteinExistence type="inferred from homology"/>
<keyword evidence="2" id="KW-1185">Reference proteome</keyword>
<accession>A0ABM0MNC1</accession>
<dbReference type="InterPro" id="IPR004001">
    <property type="entry name" value="Actin_CS"/>
</dbReference>
<evidence type="ECO:0000313" key="3">
    <source>
        <dbReference type="RefSeq" id="XP_006821512.1"/>
    </source>
</evidence>
<dbReference type="GeneID" id="100372787"/>
<evidence type="ECO:0000256" key="1">
    <source>
        <dbReference type="RuleBase" id="RU000487"/>
    </source>
</evidence>
<name>A0ABM0MNC1_SACKO</name>
<comment type="similarity">
    <text evidence="1">Belongs to the actin family.</text>
</comment>
<dbReference type="SUPFAM" id="SSF53067">
    <property type="entry name" value="Actin-like ATPase domain"/>
    <property type="match status" value="2"/>
</dbReference>
<dbReference type="InterPro" id="IPR004000">
    <property type="entry name" value="Actin"/>
</dbReference>
<dbReference type="SMART" id="SM00268">
    <property type="entry name" value="ACTIN"/>
    <property type="match status" value="1"/>
</dbReference>
<dbReference type="Proteomes" id="UP000694865">
    <property type="component" value="Unplaced"/>
</dbReference>
<dbReference type="InterPro" id="IPR043129">
    <property type="entry name" value="ATPase_NBD"/>
</dbReference>
<dbReference type="PANTHER" id="PTHR11937">
    <property type="entry name" value="ACTIN"/>
    <property type="match status" value="1"/>
</dbReference>
<sequence length="347" mass="38716">MDSYDVIANQPVVIDNGSGVIKAGFAGDQIPKYHFANYVGRPKHIRVMAGALEGDMFIGPKAEEHRGLLSIRYPMEHPVLLTEAPLNPRKNREKAAEVFFETFNVPALFISMQAVLSLYATGRTTGVVLDSGDGVTHAVPIYEGFALPHSIMRVDIAGRDVTRYLQLLMRKEGYNFHTSAELEIVRTIKERGCYLALNPQKEEGSEIEKTPYTLPDGSTLEVGPARFRAPELLFQPHLIGEECEGLHEVLSYAIQKSDMDLRRTLFANIVLSGGSTLFKGFGDRLLSEVKKLAPKDVKIRISAPQERLYSTWIGGSILASLDTFKKMWVSKKEYEEDGAKAVHRKTF</sequence>
<dbReference type="Gene3D" id="3.30.420.40">
    <property type="match status" value="4"/>
</dbReference>
<dbReference type="PROSITE" id="PS01132">
    <property type="entry name" value="ACTINS_ACT_LIKE"/>
    <property type="match status" value="1"/>
</dbReference>
<protein>
    <submittedName>
        <fullName evidence="3">Beta-centractin</fullName>
    </submittedName>
</protein>
<dbReference type="InterPro" id="IPR020902">
    <property type="entry name" value="Actin/actin-like_CS"/>
</dbReference>
<dbReference type="RefSeq" id="XP_006821512.1">
    <property type="nucleotide sequence ID" value="XM_006821449.1"/>
</dbReference>
<reference evidence="3" key="1">
    <citation type="submission" date="2025-08" db="UniProtKB">
        <authorList>
            <consortium name="RefSeq"/>
        </authorList>
    </citation>
    <scope>IDENTIFICATION</scope>
    <source>
        <tissue evidence="3">Testes</tissue>
    </source>
</reference>
<gene>
    <name evidence="3" type="primary">ACTR1B</name>
</gene>
<dbReference type="CDD" id="cd10216">
    <property type="entry name" value="ASKHA_NBD_Arp1"/>
    <property type="match status" value="1"/>
</dbReference>
<evidence type="ECO:0000313" key="2">
    <source>
        <dbReference type="Proteomes" id="UP000694865"/>
    </source>
</evidence>
<dbReference type="Gene3D" id="3.90.640.10">
    <property type="entry name" value="Actin, Chain A, domain 4"/>
    <property type="match status" value="1"/>
</dbReference>
<dbReference type="PROSITE" id="PS00432">
    <property type="entry name" value="ACTINS_2"/>
    <property type="match status" value="1"/>
</dbReference>
<dbReference type="Pfam" id="PF00022">
    <property type="entry name" value="Actin"/>
    <property type="match status" value="1"/>
</dbReference>